<name>A0A1Z4N5J8_9CYAN</name>
<feature type="domain" description="eCIS core" evidence="2">
    <location>
        <begin position="286"/>
        <end position="362"/>
    </location>
</feature>
<proteinExistence type="predicted"/>
<dbReference type="Pfam" id="PF13930">
    <property type="entry name" value="Endonuclea_NS_2"/>
    <property type="match status" value="1"/>
</dbReference>
<dbReference type="InterPro" id="IPR044927">
    <property type="entry name" value="Endonuclea_NS_2"/>
</dbReference>
<dbReference type="EMBL" id="AP018248">
    <property type="protein sequence ID" value="BAZ00998.1"/>
    <property type="molecule type" value="Genomic_DNA"/>
</dbReference>
<dbReference type="RefSeq" id="WP_096580277.1">
    <property type="nucleotide sequence ID" value="NZ_CAWNJS010000001.1"/>
</dbReference>
<evidence type="ECO:0000259" key="3">
    <source>
        <dbReference type="Pfam" id="PF13930"/>
    </source>
</evidence>
<feature type="region of interest" description="Disordered" evidence="1">
    <location>
        <begin position="1"/>
        <end position="36"/>
    </location>
</feature>
<feature type="region of interest" description="Disordered" evidence="1">
    <location>
        <begin position="113"/>
        <end position="195"/>
    </location>
</feature>
<protein>
    <submittedName>
        <fullName evidence="4">Uncharacterized protein</fullName>
    </submittedName>
</protein>
<evidence type="ECO:0000313" key="4">
    <source>
        <dbReference type="EMBL" id="BAZ00998.1"/>
    </source>
</evidence>
<organism evidence="4 5">
    <name type="scientific">Tolypothrix tenuis PCC 7101</name>
    <dbReference type="NCBI Taxonomy" id="231146"/>
    <lineage>
        <taxon>Bacteria</taxon>
        <taxon>Bacillati</taxon>
        <taxon>Cyanobacteriota</taxon>
        <taxon>Cyanophyceae</taxon>
        <taxon>Nostocales</taxon>
        <taxon>Tolypothrichaceae</taxon>
        <taxon>Tolypothrix</taxon>
    </lineage>
</organism>
<reference evidence="4 5" key="1">
    <citation type="submission" date="2017-06" db="EMBL/GenBank/DDBJ databases">
        <title>Genome sequencing of cyanobaciteial culture collection at National Institute for Environmental Studies (NIES).</title>
        <authorList>
            <person name="Hirose Y."/>
            <person name="Shimura Y."/>
            <person name="Fujisawa T."/>
            <person name="Nakamura Y."/>
            <person name="Kawachi M."/>
        </authorList>
    </citation>
    <scope>NUCLEOTIDE SEQUENCE [LARGE SCALE GENOMIC DNA]</scope>
    <source>
        <strain evidence="4 5">NIES-37</strain>
    </source>
</reference>
<gene>
    <name evidence="4" type="ORF">NIES37_49960</name>
</gene>
<feature type="region of interest" description="Disordered" evidence="1">
    <location>
        <begin position="81"/>
        <end position="100"/>
    </location>
</feature>
<feature type="compositionally biased region" description="Polar residues" evidence="1">
    <location>
        <begin position="84"/>
        <end position="95"/>
    </location>
</feature>
<evidence type="ECO:0000259" key="2">
    <source>
        <dbReference type="Pfam" id="PF13699"/>
    </source>
</evidence>
<accession>A0A1Z4N5J8</accession>
<feature type="region of interest" description="Disordered" evidence="1">
    <location>
        <begin position="262"/>
        <end position="291"/>
    </location>
</feature>
<feature type="compositionally biased region" description="Polar residues" evidence="1">
    <location>
        <begin position="276"/>
        <end position="288"/>
    </location>
</feature>
<dbReference type="KEGG" id="ttq:NIES37_49960"/>
<dbReference type="InterPro" id="IPR025295">
    <property type="entry name" value="eCIS_core_dom"/>
</dbReference>
<feature type="domain" description="Type VII secretion system protein EssD-like" evidence="3">
    <location>
        <begin position="1274"/>
        <end position="1384"/>
    </location>
</feature>
<feature type="compositionally biased region" description="Polar residues" evidence="1">
    <location>
        <begin position="141"/>
        <end position="156"/>
    </location>
</feature>
<evidence type="ECO:0000313" key="5">
    <source>
        <dbReference type="Proteomes" id="UP000218785"/>
    </source>
</evidence>
<dbReference type="Pfam" id="PF13699">
    <property type="entry name" value="eCIS_core"/>
    <property type="match status" value="1"/>
</dbReference>
<evidence type="ECO:0000256" key="1">
    <source>
        <dbReference type="SAM" id="MobiDB-lite"/>
    </source>
</evidence>
<feature type="compositionally biased region" description="Polar residues" evidence="1">
    <location>
        <begin position="1"/>
        <end position="14"/>
    </location>
</feature>
<dbReference type="Proteomes" id="UP000218785">
    <property type="component" value="Chromosome"/>
</dbReference>
<sequence length="1469" mass="162028">MKTTENKSTSSQQHTKADQSWGVQERDQAFFSESAPQQTAFFDPGAASWVQPKFIGERSPFFSPSSTATIQRKCATCETEEKSQVGTQAAETPNIQRMPAFESEAETPNIQRMPAFESEAETPKVQRMPAFESERGVQAKRLSSVTAITPKTQLATETKEQEPQEEAIAETPQIQKMPVFGNADDADDGDDKNSQQPWVQFSLTIGQPGDTYEREADAMADRVVAMPRSMASDLTAKNLGNHYSQQVNRKQNQGVQLLMRQAAEGSPTPAPKNLESRLQSQGSGSPLDTKTRTEMEGAFNADFSGVQIHTGSEAATLNQDLGARAFTHKNQIFFNAGEYQPESSSGKHLLAHELTHTLQQGASVQRSQNATSQTSEPMIQGSWWDDLIDFADDVGWRIVREFAPGLEPIIRKGPDGIFEWIKELVGSAIEGVFNNLMSPVRAIAGIDSQLTAQFAPILASIQAAASQIAANDCTPIREAAEKIEQAAMRLITPIVEKLQPVVAKIKDFLNGVWDKIGAPIWGWIQQFASAQWEKIQWLGQKLQAVGKWIWDKTATIRSVADRMWTWLKNKLGIGDGAEGQNGLLQWVQKKIDAAWTAIKAKLEPFKQQLISIGLAVGGVALALSPAGPVLAIGTAVVGAVKGLRWISANWGKGNAIVQARTYLEKSLIPMLIAGANRFSAAVTRMANAVNSALGSLATGMMNAVSAIGGSLLRVAMTVVQWIADKVVALADWARQTLGNLTNWLEQTLNTLQTFLQKMLNFFAEVGKVVLNIWLLPAFLGKTVWNWIPQCIRDPIIDFIGPIILRQIEIFQELAKDQEAWQKTKADVLKIINLVFVNHDLMGAVKATFHLILRVFNVPPELVVSIAQKAINAWDTVSKKPIEFIKNAVRAIGHGFRRLWQKIREHITFGLQGWLFGELAEKNISPPVSWSDPKAIFYFVLDVLGLSMDRIWELLAKRLPPEKVAKVRLLFGKVTRVVEWITHAIDTSKSPAENAQGIFNQAKEFGASILTGIAEWVAGKVTEELAILAAAAAASGGLSEVLDVVRRIYKAIKTAVRWARRILDMVNETFDHIIDIAAGNLEPVGVKLEEIMHRAMPIVIGFLADQVGLGGVGQALRDVVDKLREKVDAAILWLIDKIKAGIEALIGAIKAGIAALMDWWKAREEFTTSDGEPHSLYFVGQDEQARLTIASDKEDYETFITNISTRGKSEEFKTAHAQALAIAQDISQKQNERTFDDDARKKKAEYIGKKLNALVKPTKILANLMAKNPPTVVTYGSLTSEGGATSMNAQILSQNHQAGSGPSDEASIWQKANRRKGIYIQGHLLNDNLGGPGRMYNMTPITRSANGTHHSDVEKDIKDAVINQGEVVRYKVTVNYGKHPRRSTHTELNSAYKELKNHIAQLKRPTSKHQEELTNMKEKLEIMDYEAKYLATSLTANWGILKHDGSEWVTKQNKPAVTITSELPNEVPDI</sequence>
<keyword evidence="5" id="KW-1185">Reference proteome</keyword>